<evidence type="ECO:0000313" key="2">
    <source>
        <dbReference type="Proteomes" id="UP000618460"/>
    </source>
</evidence>
<dbReference type="RefSeq" id="WP_117156369.1">
    <property type="nucleotide sequence ID" value="NZ_BMLG01000020.1"/>
</dbReference>
<dbReference type="Proteomes" id="UP000618460">
    <property type="component" value="Unassembled WGS sequence"/>
</dbReference>
<dbReference type="AlphaFoldDB" id="A0A917WXJ9"/>
<comment type="caution">
    <text evidence="1">The sequence shown here is derived from an EMBL/GenBank/DDBJ whole genome shotgun (WGS) entry which is preliminary data.</text>
</comment>
<sequence>MSDTIKLTKEDLYSFKTDRKEAIKLIRYYAAQYESKVHYDELGPSCVASATKTVDTIIGSSYYLQGYFIMPDEINVERLVRWFRKNRDYDFEKSVITFYFSIYIKRKINQLYKDINNNRLGTSVVIAGTTLKEFERECNVRNQEGVKLIR</sequence>
<proteinExistence type="predicted"/>
<reference evidence="1" key="1">
    <citation type="journal article" date="2014" name="Int. J. Syst. Evol. Microbiol.">
        <title>Complete genome sequence of Corynebacterium casei LMG S-19264T (=DSM 44701T), isolated from a smear-ripened cheese.</title>
        <authorList>
            <consortium name="US DOE Joint Genome Institute (JGI-PGF)"/>
            <person name="Walter F."/>
            <person name="Albersmeier A."/>
            <person name="Kalinowski J."/>
            <person name="Ruckert C."/>
        </authorList>
    </citation>
    <scope>NUCLEOTIDE SEQUENCE</scope>
    <source>
        <strain evidence="1">CGMCC 1.6333</strain>
    </source>
</reference>
<dbReference type="EMBL" id="BMLG01000020">
    <property type="protein sequence ID" value="GGM39336.1"/>
    <property type="molecule type" value="Genomic_DNA"/>
</dbReference>
<gene>
    <name evidence="1" type="ORF">GCM10011351_26860</name>
</gene>
<accession>A0A917WXJ9</accession>
<keyword evidence="2" id="KW-1185">Reference proteome</keyword>
<reference evidence="1" key="2">
    <citation type="submission" date="2020-09" db="EMBL/GenBank/DDBJ databases">
        <authorList>
            <person name="Sun Q."/>
            <person name="Zhou Y."/>
        </authorList>
    </citation>
    <scope>NUCLEOTIDE SEQUENCE</scope>
    <source>
        <strain evidence="1">CGMCC 1.6333</strain>
    </source>
</reference>
<name>A0A917WXJ9_9BACI</name>
<protein>
    <submittedName>
        <fullName evidence="1">Uncharacterized protein</fullName>
    </submittedName>
</protein>
<evidence type="ECO:0000313" key="1">
    <source>
        <dbReference type="EMBL" id="GGM39336.1"/>
    </source>
</evidence>
<organism evidence="1 2">
    <name type="scientific">Paraliobacillus quinghaiensis</name>
    <dbReference type="NCBI Taxonomy" id="470815"/>
    <lineage>
        <taxon>Bacteria</taxon>
        <taxon>Bacillati</taxon>
        <taxon>Bacillota</taxon>
        <taxon>Bacilli</taxon>
        <taxon>Bacillales</taxon>
        <taxon>Bacillaceae</taxon>
        <taxon>Paraliobacillus</taxon>
    </lineage>
</organism>
<dbReference type="OrthoDB" id="2869593at2"/>